<organism evidence="1 2">
    <name type="scientific">Trichinella nativa</name>
    <dbReference type="NCBI Taxonomy" id="6335"/>
    <lineage>
        <taxon>Eukaryota</taxon>
        <taxon>Metazoa</taxon>
        <taxon>Ecdysozoa</taxon>
        <taxon>Nematoda</taxon>
        <taxon>Enoplea</taxon>
        <taxon>Dorylaimia</taxon>
        <taxon>Trichinellida</taxon>
        <taxon>Trichinellidae</taxon>
        <taxon>Trichinella</taxon>
    </lineage>
</organism>
<gene>
    <name evidence="1" type="ORF">D917_06084</name>
</gene>
<reference evidence="1 2" key="1">
    <citation type="submission" date="2015-04" db="EMBL/GenBank/DDBJ databases">
        <title>Draft genome of the roundworm Trichinella nativa.</title>
        <authorList>
            <person name="Mitreva M."/>
        </authorList>
    </citation>
    <scope>NUCLEOTIDE SEQUENCE [LARGE SCALE GENOMIC DNA]</scope>
    <source>
        <strain evidence="1 2">ISS45</strain>
    </source>
</reference>
<proteinExistence type="predicted"/>
<comment type="caution">
    <text evidence="1">The sequence shown here is derived from an EMBL/GenBank/DDBJ whole genome shotgun (WGS) entry which is preliminary data.</text>
</comment>
<dbReference type="Proteomes" id="UP000243006">
    <property type="component" value="Unassembled WGS sequence"/>
</dbReference>
<accession>A0A1Y3ETR1</accession>
<evidence type="ECO:0000313" key="1">
    <source>
        <dbReference type="EMBL" id="OUC48553.1"/>
    </source>
</evidence>
<name>A0A1Y3ETR1_9BILA</name>
<dbReference type="EMBL" id="LVZM01002565">
    <property type="protein sequence ID" value="OUC48553.1"/>
    <property type="molecule type" value="Genomic_DNA"/>
</dbReference>
<sequence length="139" mass="16190">MITQNVIWLKRRPYKFIYRIFLIANNEIKITKPVSTTATSRKTFAKPHVVNVQLARFAYAADQTVFKRTGHHVRLLFRANAPFEIGRSKVVIATKLGNQLGTLLAIDTLRWDVACDLRHAEPRFCATREHRSKRRQKLF</sequence>
<dbReference type="AlphaFoldDB" id="A0A1Y3ETR1"/>
<protein>
    <submittedName>
        <fullName evidence="1">Uncharacterized protein</fullName>
    </submittedName>
</protein>
<evidence type="ECO:0000313" key="2">
    <source>
        <dbReference type="Proteomes" id="UP000243006"/>
    </source>
</evidence>